<name>A0ABQ1PD89_9MICC</name>
<keyword evidence="2" id="KW-0808">Transferase</keyword>
<evidence type="ECO:0000256" key="1">
    <source>
        <dbReference type="ARBA" id="ARBA00022603"/>
    </source>
</evidence>
<evidence type="ECO:0000256" key="2">
    <source>
        <dbReference type="ARBA" id="ARBA00022679"/>
    </source>
</evidence>
<organism evidence="3 4">
    <name type="scientific">Tersicoccus solisilvae</name>
    <dbReference type="NCBI Taxonomy" id="1882339"/>
    <lineage>
        <taxon>Bacteria</taxon>
        <taxon>Bacillati</taxon>
        <taxon>Actinomycetota</taxon>
        <taxon>Actinomycetes</taxon>
        <taxon>Micrococcales</taxon>
        <taxon>Micrococcaceae</taxon>
        <taxon>Tersicoccus</taxon>
    </lineage>
</organism>
<dbReference type="Pfam" id="PF03602">
    <property type="entry name" value="Cons_hypoth95"/>
    <property type="match status" value="1"/>
</dbReference>
<evidence type="ECO:0000313" key="4">
    <source>
        <dbReference type="Proteomes" id="UP000597761"/>
    </source>
</evidence>
<dbReference type="EMBL" id="BMJI01000015">
    <property type="protein sequence ID" value="GGC94920.1"/>
    <property type="molecule type" value="Genomic_DNA"/>
</dbReference>
<dbReference type="PROSITE" id="PS00092">
    <property type="entry name" value="N6_MTASE"/>
    <property type="match status" value="1"/>
</dbReference>
<dbReference type="CDD" id="cd02440">
    <property type="entry name" value="AdoMet_MTases"/>
    <property type="match status" value="1"/>
</dbReference>
<dbReference type="InterPro" id="IPR004398">
    <property type="entry name" value="RNA_MeTrfase_RsmD"/>
</dbReference>
<gene>
    <name evidence="3" type="ORF">GCM10011512_22420</name>
</gene>
<dbReference type="InterPro" id="IPR029063">
    <property type="entry name" value="SAM-dependent_MTases_sf"/>
</dbReference>
<proteinExistence type="predicted"/>
<dbReference type="PANTHER" id="PTHR43542">
    <property type="entry name" value="METHYLTRANSFERASE"/>
    <property type="match status" value="1"/>
</dbReference>
<dbReference type="PANTHER" id="PTHR43542:SF1">
    <property type="entry name" value="METHYLTRANSFERASE"/>
    <property type="match status" value="1"/>
</dbReference>
<dbReference type="GO" id="GO:0008168">
    <property type="term" value="F:methyltransferase activity"/>
    <property type="evidence" value="ECO:0007669"/>
    <property type="project" value="UniProtKB-KW"/>
</dbReference>
<dbReference type="SUPFAM" id="SSF53335">
    <property type="entry name" value="S-adenosyl-L-methionine-dependent methyltransferases"/>
    <property type="match status" value="1"/>
</dbReference>
<dbReference type="PIRSF" id="PIRSF004553">
    <property type="entry name" value="CHP00095"/>
    <property type="match status" value="1"/>
</dbReference>
<keyword evidence="4" id="KW-1185">Reference proteome</keyword>
<dbReference type="Gene3D" id="3.40.50.150">
    <property type="entry name" value="Vaccinia Virus protein VP39"/>
    <property type="match status" value="1"/>
</dbReference>
<dbReference type="RefSeq" id="WP_188668503.1">
    <property type="nucleotide sequence ID" value="NZ_BMJI01000015.1"/>
</dbReference>
<keyword evidence="1 3" id="KW-0489">Methyltransferase</keyword>
<dbReference type="NCBIfam" id="TIGR00095">
    <property type="entry name" value="16S rRNA (guanine(966)-N(2))-methyltransferase RsmD"/>
    <property type="match status" value="1"/>
</dbReference>
<sequence>MSRIIAGIAGGRALASVPGDHTRPTTDRVKESLFSGLEAADAIRGALVLDLFAGSGALGLEALSRGARRATLVEAARRAADVCRRNARLLQAELGPAAVRVRQEKAASFLAEPDPHGWDLVFLDPPYPMPEPELAGVLALLRPALAAGALVVVERSSRSPEPTWPDGLEPVRDRKYGETRLWYASPA</sequence>
<accession>A0ABQ1PD89</accession>
<protein>
    <submittedName>
        <fullName evidence="3">Methyltransferase</fullName>
    </submittedName>
</protein>
<dbReference type="Proteomes" id="UP000597761">
    <property type="component" value="Unassembled WGS sequence"/>
</dbReference>
<evidence type="ECO:0000313" key="3">
    <source>
        <dbReference type="EMBL" id="GGC94920.1"/>
    </source>
</evidence>
<dbReference type="InterPro" id="IPR002052">
    <property type="entry name" value="DNA_methylase_N6_adenine_CS"/>
</dbReference>
<comment type="caution">
    <text evidence="3">The sequence shown here is derived from an EMBL/GenBank/DDBJ whole genome shotgun (WGS) entry which is preliminary data.</text>
</comment>
<reference evidence="4" key="1">
    <citation type="journal article" date="2019" name="Int. J. Syst. Evol. Microbiol.">
        <title>The Global Catalogue of Microorganisms (GCM) 10K type strain sequencing project: providing services to taxonomists for standard genome sequencing and annotation.</title>
        <authorList>
            <consortium name="The Broad Institute Genomics Platform"/>
            <consortium name="The Broad Institute Genome Sequencing Center for Infectious Disease"/>
            <person name="Wu L."/>
            <person name="Ma J."/>
        </authorList>
    </citation>
    <scope>NUCLEOTIDE SEQUENCE [LARGE SCALE GENOMIC DNA]</scope>
    <source>
        <strain evidence="4">CGMCC 1.15480</strain>
    </source>
</reference>
<dbReference type="GO" id="GO:0032259">
    <property type="term" value="P:methylation"/>
    <property type="evidence" value="ECO:0007669"/>
    <property type="project" value="UniProtKB-KW"/>
</dbReference>